<dbReference type="AlphaFoldDB" id="A0A9N8EMT5"/>
<feature type="compositionally biased region" description="Basic and acidic residues" evidence="1">
    <location>
        <begin position="118"/>
        <end position="128"/>
    </location>
</feature>
<feature type="region of interest" description="Disordered" evidence="1">
    <location>
        <begin position="1"/>
        <end position="43"/>
    </location>
</feature>
<reference evidence="3" key="1">
    <citation type="submission" date="2020-06" db="EMBL/GenBank/DDBJ databases">
        <authorList>
            <consortium name="Plant Systems Biology data submission"/>
        </authorList>
    </citation>
    <scope>NUCLEOTIDE SEQUENCE</scope>
    <source>
        <strain evidence="3">D6</strain>
    </source>
</reference>
<comment type="caution">
    <text evidence="3">The sequence shown here is derived from an EMBL/GenBank/DDBJ whole genome shotgun (WGS) entry which is preliminary data.</text>
</comment>
<dbReference type="SUPFAM" id="SSF52540">
    <property type="entry name" value="P-loop containing nucleoside triphosphate hydrolases"/>
    <property type="match status" value="1"/>
</dbReference>
<feature type="domain" description="Orc1-like AAA ATPase" evidence="2">
    <location>
        <begin position="262"/>
        <end position="447"/>
    </location>
</feature>
<dbReference type="PANTHER" id="PTHR43642">
    <property type="entry name" value="HYBRID SIGNAL TRANSDUCTION HISTIDINE KINASE G"/>
    <property type="match status" value="1"/>
</dbReference>
<dbReference type="Pfam" id="PF13191">
    <property type="entry name" value="AAA_16"/>
    <property type="match status" value="1"/>
</dbReference>
<evidence type="ECO:0000313" key="3">
    <source>
        <dbReference type="EMBL" id="CAB9523578.1"/>
    </source>
</evidence>
<dbReference type="InterPro" id="IPR025662">
    <property type="entry name" value="Sigma_54_int_dom_ATP-bd_1"/>
</dbReference>
<evidence type="ECO:0000259" key="2">
    <source>
        <dbReference type="Pfam" id="PF13191"/>
    </source>
</evidence>
<feature type="region of interest" description="Disordered" evidence="1">
    <location>
        <begin position="118"/>
        <end position="195"/>
    </location>
</feature>
<dbReference type="InterPro" id="IPR027417">
    <property type="entry name" value="P-loop_NTPase"/>
</dbReference>
<dbReference type="PROSITE" id="PS00675">
    <property type="entry name" value="SIGMA54_INTERACT_1"/>
    <property type="match status" value="1"/>
</dbReference>
<feature type="region of interest" description="Disordered" evidence="1">
    <location>
        <begin position="220"/>
        <end position="243"/>
    </location>
</feature>
<sequence length="1250" mass="137832">MRKTSPRNISGLAPSPPAPKGGCDTGLRGLQRGFPSGMNGINRSSRLTTADIVAAADVTYASGRFEDPSQALNGDNSNTAAGVHTFDNTSGTCSGRTEQLIKGAGRAVVISKHLDREDSSCHDVRPFDDNISTLTDPENESNNNRSGSGRRKRGSEVMEELDHISRTTPFLPSNQGRIRNSSKGSGSNSIPTSTNRLRFHELQLHGREKEVQILQECLSKTLPPPSSRPLASSTTSFGASEGDDKCNMDGMDGNNADDHGDCCHQLVLLSGESGVGKTALAVGAMETAKPLQGSKSGICLWGKFDQAKAMQEPYAAFVGAFQQLVGNLLLSKKEQEDAGADSQSLYQTLQNELMSALDSAERGIMVETFEDLDELFPPASSSDGRVHGRTWRRRQPSSQESHEAKKSRFHNAFRKFIRVIAKQYRPLCIVLDDLQWAGLSSLALLEIILIDPLCSSVMIIGVYRSKEVDETHSFSKVVRDLRQRLKDNSGSSMKGPVYEIHDIPIGNLDMDATRGLLSDILSTDDQDKLDELVPICHEKTRNNPFFLLTFVRSLCDNHYLEFNLSLYEWKFDPEEIRTGTGSTENVAEMVKQRMGYLDARSLLVLKLAGEGAFLRWVHDSIQEAAILLVSGEARRCLEKEIGSTLLEKLSETQLDSAVFVVTNLLNNGTPPATREDRLQLASLNLRAANAAAFRSAVENAATYARSGLDLLPEDKWETCAELTLGLYTTSCRAETCLGSHEYVMALTDEVLQRDNIKPLEKLPLVLSKASILESQDGRFEEAMSLCSSYLKELGCRIPRSGISLVCGTVKTLVAIKGTKKKLSEEFISKLPVAQDPKVVAAMLVLDKYCAIAIIASSPVFPLIAHRMLSFTLKHGLCDASPPAFALVAMLMLAVFGDLQGASLYATTSKDLMPMLPNPQICQARTVFLSSFFTFAWTQPLNSSVKPLLEGYEVGLANGDIDSALYCVGTYVTVAMLAGRPLEGLLDDCRVYFGQMKKLGRERMYIACNICWQAILNLMGFSEDHLTLTGEAMDQEEFLVNTLSPEMESNLCVFHWIRAFLYSIFGNTALGANHAIEIAEWLFKKFPWYPPNFCLPYYMGTSLIDTYKTQKKKKYLKHAKFLSLKLDNYAKKGNPNVQHYKMALEGEMLALKDKTGEATSKLEKAIALATRGGFIHDSALMNERFGNFLMPTDGQRALHHLTVAYSLYVEWGARKKAEMLLEKHKDLLPRPTDVVAGYTISPSTLGSSTHR</sequence>
<gene>
    <name evidence="3" type="ORF">SEMRO_1433_G272230.1</name>
</gene>
<keyword evidence="4" id="KW-1185">Reference proteome</keyword>
<dbReference type="InterPro" id="IPR053159">
    <property type="entry name" value="Hybrid_Histidine_Kinase"/>
</dbReference>
<protein>
    <submittedName>
        <fullName evidence="3">Transcriptional regulator</fullName>
    </submittedName>
</protein>
<dbReference type="PANTHER" id="PTHR43642:SF1">
    <property type="entry name" value="HYBRID SIGNAL TRANSDUCTION HISTIDINE KINASE G"/>
    <property type="match status" value="1"/>
</dbReference>
<dbReference type="InterPro" id="IPR041664">
    <property type="entry name" value="AAA_16"/>
</dbReference>
<evidence type="ECO:0000256" key="1">
    <source>
        <dbReference type="SAM" id="MobiDB-lite"/>
    </source>
</evidence>
<feature type="compositionally biased region" description="Polar residues" evidence="1">
    <location>
        <begin position="166"/>
        <end position="195"/>
    </location>
</feature>
<feature type="region of interest" description="Disordered" evidence="1">
    <location>
        <begin position="377"/>
        <end position="406"/>
    </location>
</feature>
<accession>A0A9N8EMT5</accession>
<dbReference type="EMBL" id="CAICTM010001431">
    <property type="protein sequence ID" value="CAB9523578.1"/>
    <property type="molecule type" value="Genomic_DNA"/>
</dbReference>
<evidence type="ECO:0000313" key="4">
    <source>
        <dbReference type="Proteomes" id="UP001153069"/>
    </source>
</evidence>
<organism evidence="3 4">
    <name type="scientific">Seminavis robusta</name>
    <dbReference type="NCBI Taxonomy" id="568900"/>
    <lineage>
        <taxon>Eukaryota</taxon>
        <taxon>Sar</taxon>
        <taxon>Stramenopiles</taxon>
        <taxon>Ochrophyta</taxon>
        <taxon>Bacillariophyta</taxon>
        <taxon>Bacillariophyceae</taxon>
        <taxon>Bacillariophycidae</taxon>
        <taxon>Naviculales</taxon>
        <taxon>Naviculaceae</taxon>
        <taxon>Seminavis</taxon>
    </lineage>
</organism>
<feature type="compositionally biased region" description="Basic and acidic residues" evidence="1">
    <location>
        <begin position="154"/>
        <end position="165"/>
    </location>
</feature>
<dbReference type="Proteomes" id="UP001153069">
    <property type="component" value="Unassembled WGS sequence"/>
</dbReference>
<proteinExistence type="predicted"/>
<name>A0A9N8EMT5_9STRA</name>